<evidence type="ECO:0000256" key="6">
    <source>
        <dbReference type="ARBA" id="ARBA00022683"/>
    </source>
</evidence>
<dbReference type="InterPro" id="IPR004701">
    <property type="entry name" value="PTS_EIIA_man-typ"/>
</dbReference>
<evidence type="ECO:0000256" key="3">
    <source>
        <dbReference type="ARBA" id="ARBA00022490"/>
    </source>
</evidence>
<keyword evidence="3" id="KW-0963">Cytoplasm</keyword>
<evidence type="ECO:0000256" key="1">
    <source>
        <dbReference type="ARBA" id="ARBA00004496"/>
    </source>
</evidence>
<dbReference type="InterPro" id="IPR051471">
    <property type="entry name" value="Bacterial_PTS_sugar_comp"/>
</dbReference>
<gene>
    <name evidence="9" type="ORF">MNBD_GAMMA21-2517</name>
</gene>
<dbReference type="GO" id="GO:0005737">
    <property type="term" value="C:cytoplasm"/>
    <property type="evidence" value="ECO:0007669"/>
    <property type="project" value="UniProtKB-SubCell"/>
</dbReference>
<dbReference type="InterPro" id="IPR033887">
    <property type="entry name" value="PTS_IIA_man"/>
</dbReference>
<evidence type="ECO:0000256" key="7">
    <source>
        <dbReference type="ARBA" id="ARBA00022777"/>
    </source>
</evidence>
<dbReference type="InterPro" id="IPR036662">
    <property type="entry name" value="PTS_EIIA_man-typ_sf"/>
</dbReference>
<accession>A0A3B1ABN9</accession>
<proteinExistence type="predicted"/>
<keyword evidence="4" id="KW-0762">Sugar transport</keyword>
<name>A0A3B1ABN9_9ZZZZ</name>
<dbReference type="Gene3D" id="3.40.50.510">
    <property type="entry name" value="Phosphotransferase system, mannose-type IIA component"/>
    <property type="match status" value="1"/>
</dbReference>
<keyword evidence="7" id="KW-0418">Kinase</keyword>
<evidence type="ECO:0000256" key="2">
    <source>
        <dbReference type="ARBA" id="ARBA00022448"/>
    </source>
</evidence>
<dbReference type="PANTHER" id="PTHR33799:SF1">
    <property type="entry name" value="PTS SYSTEM MANNOSE-SPECIFIC EIIAB COMPONENT-RELATED"/>
    <property type="match status" value="1"/>
</dbReference>
<evidence type="ECO:0000256" key="5">
    <source>
        <dbReference type="ARBA" id="ARBA00022679"/>
    </source>
</evidence>
<dbReference type="SUPFAM" id="SSF53062">
    <property type="entry name" value="PTS system fructose IIA component-like"/>
    <property type="match status" value="1"/>
</dbReference>
<dbReference type="CDD" id="cd00006">
    <property type="entry name" value="PTS_IIA_man"/>
    <property type="match status" value="1"/>
</dbReference>
<keyword evidence="6" id="KW-0598">Phosphotransferase system</keyword>
<evidence type="ECO:0000256" key="4">
    <source>
        <dbReference type="ARBA" id="ARBA00022597"/>
    </source>
</evidence>
<evidence type="ECO:0000259" key="8">
    <source>
        <dbReference type="PROSITE" id="PS51096"/>
    </source>
</evidence>
<keyword evidence="2" id="KW-0813">Transport</keyword>
<dbReference type="EMBL" id="UOFR01000049">
    <property type="protein sequence ID" value="VAW97443.1"/>
    <property type="molecule type" value="Genomic_DNA"/>
</dbReference>
<sequence>MSVGLLIISHGEVGQAIYEAATSVLGSCPIRTHVVAMEFDYNRDDMLDEIQEKIIELDSGTGVLVLTDLYGATPSNIACLIENQNVAIVSGVNLPMLIRVLNYPNQPLAELVSKAVSGGTEGIIHYKPIKDSHAANGS</sequence>
<protein>
    <submittedName>
        <fullName evidence="9">PTS system, mannose/fructose/sorbose family, IIA component</fullName>
    </submittedName>
</protein>
<dbReference type="Pfam" id="PF03610">
    <property type="entry name" value="EIIA-man"/>
    <property type="match status" value="1"/>
</dbReference>
<evidence type="ECO:0000313" key="9">
    <source>
        <dbReference type="EMBL" id="VAW97443.1"/>
    </source>
</evidence>
<keyword evidence="5" id="KW-0808">Transferase</keyword>
<feature type="domain" description="PTS EIIA type-4" evidence="8">
    <location>
        <begin position="2"/>
        <end position="123"/>
    </location>
</feature>
<dbReference type="PROSITE" id="PS51096">
    <property type="entry name" value="PTS_EIIA_TYPE_4"/>
    <property type="match status" value="1"/>
</dbReference>
<dbReference type="GO" id="GO:0009401">
    <property type="term" value="P:phosphoenolpyruvate-dependent sugar phosphotransferase system"/>
    <property type="evidence" value="ECO:0007669"/>
    <property type="project" value="UniProtKB-KW"/>
</dbReference>
<dbReference type="PANTHER" id="PTHR33799">
    <property type="entry name" value="PTS PERMEASE-RELATED-RELATED"/>
    <property type="match status" value="1"/>
</dbReference>
<dbReference type="GO" id="GO:0016301">
    <property type="term" value="F:kinase activity"/>
    <property type="evidence" value="ECO:0007669"/>
    <property type="project" value="UniProtKB-KW"/>
</dbReference>
<reference evidence="9" key="1">
    <citation type="submission" date="2018-06" db="EMBL/GenBank/DDBJ databases">
        <authorList>
            <person name="Zhirakovskaya E."/>
        </authorList>
    </citation>
    <scope>NUCLEOTIDE SEQUENCE</scope>
</reference>
<dbReference type="GO" id="GO:0016020">
    <property type="term" value="C:membrane"/>
    <property type="evidence" value="ECO:0007669"/>
    <property type="project" value="InterPro"/>
</dbReference>
<comment type="subcellular location">
    <subcellularLocation>
        <location evidence="1">Cytoplasm</location>
    </subcellularLocation>
</comment>
<dbReference type="AlphaFoldDB" id="A0A3B1ABN9"/>
<organism evidence="9">
    <name type="scientific">hydrothermal vent metagenome</name>
    <dbReference type="NCBI Taxonomy" id="652676"/>
    <lineage>
        <taxon>unclassified sequences</taxon>
        <taxon>metagenomes</taxon>
        <taxon>ecological metagenomes</taxon>
    </lineage>
</organism>